<evidence type="ECO:0000256" key="2">
    <source>
        <dbReference type="ARBA" id="ARBA00022598"/>
    </source>
</evidence>
<gene>
    <name evidence="5 8" type="primary">menE</name>
    <name evidence="8" type="ORF">GKZ89_13475</name>
</gene>
<evidence type="ECO:0000256" key="5">
    <source>
        <dbReference type="HAMAP-Rule" id="MF_00731"/>
    </source>
</evidence>
<dbReference type="InterPro" id="IPR025110">
    <property type="entry name" value="AMP-bd_C"/>
</dbReference>
<comment type="pathway">
    <text evidence="5">Quinol/quinone metabolism; menaquinone biosynthesis.</text>
</comment>
<dbReference type="CDD" id="cd05912">
    <property type="entry name" value="OSB_CoA_lg"/>
    <property type="match status" value="1"/>
</dbReference>
<evidence type="ECO:0000256" key="3">
    <source>
        <dbReference type="ARBA" id="ARBA00022741"/>
    </source>
</evidence>
<dbReference type="InterPro" id="IPR042099">
    <property type="entry name" value="ANL_N_sf"/>
</dbReference>
<evidence type="ECO:0000256" key="4">
    <source>
        <dbReference type="ARBA" id="ARBA00022840"/>
    </source>
</evidence>
<dbReference type="InterPro" id="IPR020845">
    <property type="entry name" value="AMP-binding_CS"/>
</dbReference>
<dbReference type="InterPro" id="IPR010192">
    <property type="entry name" value="MenE"/>
</dbReference>
<feature type="domain" description="AMP-dependent synthetase/ligase" evidence="6">
    <location>
        <begin position="11"/>
        <end position="349"/>
    </location>
</feature>
<dbReference type="Pfam" id="PF13193">
    <property type="entry name" value="AMP-binding_C"/>
    <property type="match status" value="1"/>
</dbReference>
<dbReference type="EMBL" id="WMIB01000014">
    <property type="protein sequence ID" value="MTH54408.1"/>
    <property type="molecule type" value="Genomic_DNA"/>
</dbReference>
<comment type="caution">
    <text evidence="8">The sequence shown here is derived from an EMBL/GenBank/DDBJ whole genome shotgun (WGS) entry which is preliminary data.</text>
</comment>
<dbReference type="InterPro" id="IPR045851">
    <property type="entry name" value="AMP-bd_C_sf"/>
</dbReference>
<evidence type="ECO:0000313" key="8">
    <source>
        <dbReference type="EMBL" id="MTH54408.1"/>
    </source>
</evidence>
<evidence type="ECO:0000259" key="7">
    <source>
        <dbReference type="Pfam" id="PF13193"/>
    </source>
</evidence>
<dbReference type="NCBIfam" id="TIGR01923">
    <property type="entry name" value="menE"/>
    <property type="match status" value="1"/>
</dbReference>
<dbReference type="InterPro" id="IPR000873">
    <property type="entry name" value="AMP-dep_synth/lig_dom"/>
</dbReference>
<dbReference type="SUPFAM" id="SSF56801">
    <property type="entry name" value="Acetyl-CoA synthetase-like"/>
    <property type="match status" value="1"/>
</dbReference>
<reference evidence="8 9" key="1">
    <citation type="journal article" date="2017" name="Int. J. Syst. Evol. Microbiol.">
        <title>Bacillus mangrovi sp. nov., isolated from a sediment sample from a mangrove forest.</title>
        <authorList>
            <person name="Gupta V."/>
            <person name="Singh P.K."/>
            <person name="Korpole S."/>
            <person name="Tanuku N.R.S."/>
            <person name="Pinnaka A.K."/>
        </authorList>
    </citation>
    <scope>NUCLEOTIDE SEQUENCE [LARGE SCALE GENOMIC DNA]</scope>
    <source>
        <strain evidence="8 9">KCTC 33872</strain>
    </source>
</reference>
<comment type="pathway">
    <text evidence="5">Quinol/quinone metabolism; 1,4-dihydroxy-2-naphthoate biosynthesis; 1,4-dihydroxy-2-naphthoate from chorismate: step 5/7.</text>
</comment>
<keyword evidence="1 5" id="KW-0474">Menaquinone biosynthesis</keyword>
<dbReference type="HAMAP" id="MF_00731">
    <property type="entry name" value="MenE"/>
    <property type="match status" value="1"/>
</dbReference>
<evidence type="ECO:0000256" key="1">
    <source>
        <dbReference type="ARBA" id="ARBA00022428"/>
    </source>
</evidence>
<dbReference type="NCBIfam" id="NF002966">
    <property type="entry name" value="PRK03640.1"/>
    <property type="match status" value="1"/>
</dbReference>
<dbReference type="PANTHER" id="PTHR24096:SF149">
    <property type="entry name" value="AMP-BINDING DOMAIN-CONTAINING PROTEIN-RELATED"/>
    <property type="match status" value="1"/>
</dbReference>
<dbReference type="RefSeq" id="WP_162356862.1">
    <property type="nucleotide sequence ID" value="NZ_WMIB01000014.1"/>
</dbReference>
<dbReference type="PANTHER" id="PTHR24096">
    <property type="entry name" value="LONG-CHAIN-FATTY-ACID--COA LIGASE"/>
    <property type="match status" value="1"/>
</dbReference>
<sequence>MNDTIPNWLMQRAALTPDRTGLETEHQSFTFRELHSEALKRAGALRKLGIKKGDRIAILLKNSAEMAHQIQAVFYCGATAVLLNTRLTAEEWNYQLKDSKAALFICGEEFDKKIPDANIVTPSQMREMAAPLKDPVEEFVLSDTAVLMYTSGTTGKPKGVMQTFGNHYWSAVGSVLNLGLGPEDKWLAAVPLFHISGLSILIRGIIYGMPVQLHGPFNPEAVNHAILHEKVTIVSVVSTMLAALVENGKGRPYPGSFRCMLLGGGPAPKALLEQCRDQQIPVFQTYGMTETSSQFATLSPEYAISKLGSAGKPLFPCRVRIMNENGEEAPVQTPGEIAVKGPNVMKGYWNREDATAAALRNGWLYTGDIGRVDEEGFLYVLDRRSDLIISGGENVYPAEIEAVLTAHPSIADAGVAAKEDKKWGQVPHAFIVASDPMTESDVIRYCAERLAKYKVPGKVTFMEKLPRNASSKLQRNLLKELDN</sequence>
<organism evidence="8 9">
    <name type="scientific">Metabacillus mangrovi</name>
    <dbReference type="NCBI Taxonomy" id="1491830"/>
    <lineage>
        <taxon>Bacteria</taxon>
        <taxon>Bacillati</taxon>
        <taxon>Bacillota</taxon>
        <taxon>Bacilli</taxon>
        <taxon>Bacillales</taxon>
        <taxon>Bacillaceae</taxon>
        <taxon>Metabacillus</taxon>
    </lineage>
</organism>
<evidence type="ECO:0000259" key="6">
    <source>
        <dbReference type="Pfam" id="PF00501"/>
    </source>
</evidence>
<dbReference type="GO" id="GO:0008756">
    <property type="term" value="F:o-succinylbenzoate-CoA ligase activity"/>
    <property type="evidence" value="ECO:0007669"/>
    <property type="project" value="UniProtKB-UniRule"/>
</dbReference>
<dbReference type="Proteomes" id="UP000434639">
    <property type="component" value="Unassembled WGS sequence"/>
</dbReference>
<comment type="similarity">
    <text evidence="5">Belongs to the ATP-dependent AMP-binding enzyme family. MenE subfamily.</text>
</comment>
<keyword evidence="2 5" id="KW-0436">Ligase</keyword>
<feature type="domain" description="AMP-binding enzyme C-terminal" evidence="7">
    <location>
        <begin position="399"/>
        <end position="472"/>
    </location>
</feature>
<comment type="function">
    <text evidence="5">Converts 2-succinylbenzoate (OSB) to 2-succinylbenzoyl-CoA (OSB-CoA).</text>
</comment>
<dbReference type="Gene3D" id="3.30.300.30">
    <property type="match status" value="1"/>
</dbReference>
<accession>A0A7X2S674</accession>
<keyword evidence="4 5" id="KW-0067">ATP-binding</keyword>
<keyword evidence="9" id="KW-1185">Reference proteome</keyword>
<dbReference type="GO" id="GO:0005524">
    <property type="term" value="F:ATP binding"/>
    <property type="evidence" value="ECO:0007669"/>
    <property type="project" value="UniProtKB-KW"/>
</dbReference>
<evidence type="ECO:0000313" key="9">
    <source>
        <dbReference type="Proteomes" id="UP000434639"/>
    </source>
</evidence>
<dbReference type="EC" id="6.2.1.26" evidence="5"/>
<dbReference type="AlphaFoldDB" id="A0A7X2S674"/>
<dbReference type="UniPathway" id="UPA01057">
    <property type="reaction ID" value="UER00166"/>
</dbReference>
<dbReference type="GO" id="GO:0009234">
    <property type="term" value="P:menaquinone biosynthetic process"/>
    <property type="evidence" value="ECO:0007669"/>
    <property type="project" value="UniProtKB-UniRule"/>
</dbReference>
<name>A0A7X2S674_9BACI</name>
<protein>
    <recommendedName>
        <fullName evidence="5">2-succinylbenzoate--CoA ligase</fullName>
        <ecNumber evidence="5">6.2.1.26</ecNumber>
    </recommendedName>
    <alternativeName>
        <fullName evidence="5">o-succinylbenzoyl-CoA synthetase</fullName>
        <shortName evidence="5">OSB-CoA synthetase</shortName>
    </alternativeName>
</protein>
<keyword evidence="3 5" id="KW-0547">Nucleotide-binding</keyword>
<dbReference type="PROSITE" id="PS00455">
    <property type="entry name" value="AMP_BINDING"/>
    <property type="match status" value="1"/>
</dbReference>
<comment type="catalytic activity">
    <reaction evidence="5">
        <text>2-succinylbenzoate + ATP + CoA = 2-succinylbenzoyl-CoA + AMP + diphosphate</text>
        <dbReference type="Rhea" id="RHEA:17009"/>
        <dbReference type="ChEBI" id="CHEBI:18325"/>
        <dbReference type="ChEBI" id="CHEBI:30616"/>
        <dbReference type="ChEBI" id="CHEBI:33019"/>
        <dbReference type="ChEBI" id="CHEBI:57287"/>
        <dbReference type="ChEBI" id="CHEBI:57364"/>
        <dbReference type="ChEBI" id="CHEBI:456215"/>
        <dbReference type="EC" id="6.2.1.26"/>
    </reaction>
</comment>
<dbReference type="Pfam" id="PF00501">
    <property type="entry name" value="AMP-binding"/>
    <property type="match status" value="1"/>
</dbReference>
<dbReference type="UniPathway" id="UPA00079"/>
<dbReference type="Gene3D" id="3.40.50.12780">
    <property type="entry name" value="N-terminal domain of ligase-like"/>
    <property type="match status" value="1"/>
</dbReference>
<proteinExistence type="inferred from homology"/>